<dbReference type="InterPro" id="IPR011047">
    <property type="entry name" value="Quinoprotein_ADH-like_sf"/>
</dbReference>
<dbReference type="GO" id="GO:0032797">
    <property type="term" value="C:SMN complex"/>
    <property type="evidence" value="ECO:0007669"/>
    <property type="project" value="TreeGrafter"/>
</dbReference>
<dbReference type="PROSITE" id="PS50082">
    <property type="entry name" value="WD_REPEATS_2"/>
    <property type="match status" value="2"/>
</dbReference>
<evidence type="ECO:0000256" key="1">
    <source>
        <dbReference type="ARBA" id="ARBA00022574"/>
    </source>
</evidence>
<dbReference type="SUPFAM" id="SSF50978">
    <property type="entry name" value="WD40 repeat-like"/>
    <property type="match status" value="1"/>
</dbReference>
<sequence length="1265" mass="135492">MRTSMFVQKCGSRLMKGHFKDWEPSVTVAAMKTVCLTPSANWYSAGALASDGDRLLVGCARQALLLAGPVATAAGGAPSLHHHGVVEDAHRERVVGAVVWRHAPGAVSVVSCGEDALVKLWTCEVAEEEGRFRYHCEKQHNAHGKLKVAAVAHAARSPHVAISVDERGTFVVWDTVAHTTRTLFLEKMAPTELRCSPHTEHVVAVAGKRGLLWTVSLAASGRVLQKLRGHDDDVTSISWCPELTTLLSFEQDHLLASASKDKTIRVWGTRGGRCHVTQRVPAPAEGGGRRQSAGTGGERAWLAVLWTASDCLYSSGLTGQMLRWRLSGDGDGCQVVHRCHGRSLFNIVGLGELVVSSGIQRQLVVHDPRSLLTGAVPCLGGQTAALDTCPVDPGRLAIGCGDHTIRVWNLGADTAYSTVTVWQGIKAKVLTVAWHPHKDTRLAFGTDEGRVGVCDPGAGRPPQLCPEHHAGAVYSVSWSPAGQLFSLSLGAVWRHDAARLAAVPWPPAAGRAACSQLSWGGGGAALGRQDGAVELLTTDGLVRGAALGHRRLVTALRWGPAAGDGGSRPLAVASYDSFVSVFDVPDLDGSGCPELLQARVTLTGHKSRVLDLAWLQDSPTRLVSASQDATVRVWDTVAGAAVAVYSGHHRPVRCCLPHPLLPGHVFSGGDDCSLHLWRVDEQDAAVPETELGDGRRARTQRSLFPLSGAAENRGKAHSQADLEHLMAAGDGSAPGGDGWSHVGLFGDDTALRDMVDKEMRHHEAQKSSAQLLHMSLWRGDTAAVVRAAAAEALLTDELLALAPMVSYRFWEEMSLKYAEQLENSKECLKASSVLLACHKVSEAVALLLRHSLYREALCVSRLRLAPDDPSHGRILRLWADQLTTEGNMEQAAKCYLSLGDWAAAAGVLSRRSDPGSLWLAARLWARASDRTQTRALALLCVHASCLRAEWDVGLAVAREVPVVVAGAHLCVAHRTVTAELETTKQRLYEWAARLLSGDDATGSTEQTTRHAVDGKTDGSGKSAEERGKEREGSSAESGKRESETGKEKSSDEQQSVERDGTAVGEECRDATAVSSQEDGTEWLLGQLRQAWRTAGLEQQEGLPQRLQEVAYRTIPTSPKQLWLAVCSELSLAALESDPSVSAARLVKLLALCQQSVPSQLPLLCALLVPSPRGCLWETGRKYILPALLSVLHQKAHLAGSESSATPSSSNGVKVAPSSAAGTADAVPTEASLSECVRRLELLYVSGKTQEEERMFSELSVRLKAL</sequence>
<dbReference type="GO" id="GO:0000387">
    <property type="term" value="P:spliceosomal snRNP assembly"/>
    <property type="evidence" value="ECO:0007669"/>
    <property type="project" value="TreeGrafter"/>
</dbReference>
<feature type="repeat" description="WD" evidence="3">
    <location>
        <begin position="602"/>
        <end position="644"/>
    </location>
</feature>
<dbReference type="AlphaFoldDB" id="A0A6A4V3S5"/>
<dbReference type="SMART" id="SM00320">
    <property type="entry name" value="WD40"/>
    <property type="match status" value="9"/>
</dbReference>
<dbReference type="PANTHER" id="PTHR46362">
    <property type="entry name" value="GEM-ASSOCIATED PROTEIN 5"/>
    <property type="match status" value="1"/>
</dbReference>
<dbReference type="PRINTS" id="PR00320">
    <property type="entry name" value="GPROTEINBRPT"/>
</dbReference>
<protein>
    <submittedName>
        <fullName evidence="7">Gem-associated protein 5</fullName>
    </submittedName>
</protein>
<evidence type="ECO:0000313" key="7">
    <source>
        <dbReference type="EMBL" id="KAF0287769.1"/>
    </source>
</evidence>
<dbReference type="InterPro" id="IPR001680">
    <property type="entry name" value="WD40_rpt"/>
</dbReference>
<evidence type="ECO:0000256" key="2">
    <source>
        <dbReference type="ARBA" id="ARBA00022737"/>
    </source>
</evidence>
<dbReference type="Proteomes" id="UP000440578">
    <property type="component" value="Unassembled WGS sequence"/>
</dbReference>
<dbReference type="Gene3D" id="2.130.10.10">
    <property type="entry name" value="YVTN repeat-like/Quinoprotein amine dehydrogenase"/>
    <property type="match status" value="2"/>
</dbReference>
<keyword evidence="1 3" id="KW-0853">WD repeat</keyword>
<dbReference type="InterPro" id="IPR052640">
    <property type="entry name" value="Gemin-5"/>
</dbReference>
<dbReference type="GO" id="GO:0003730">
    <property type="term" value="F:mRNA 3'-UTR binding"/>
    <property type="evidence" value="ECO:0007669"/>
    <property type="project" value="TreeGrafter"/>
</dbReference>
<dbReference type="InterPro" id="IPR056424">
    <property type="entry name" value="Beta-prop_GEMI5_2nd"/>
</dbReference>
<evidence type="ECO:0000259" key="6">
    <source>
        <dbReference type="Pfam" id="PF23775"/>
    </source>
</evidence>
<dbReference type="GO" id="GO:0005634">
    <property type="term" value="C:nucleus"/>
    <property type="evidence" value="ECO:0007669"/>
    <property type="project" value="TreeGrafter"/>
</dbReference>
<dbReference type="EMBL" id="VIIS01002166">
    <property type="protein sequence ID" value="KAF0287769.1"/>
    <property type="molecule type" value="Genomic_DNA"/>
</dbReference>
<dbReference type="SUPFAM" id="SSF50998">
    <property type="entry name" value="Quinoprotein alcohol dehydrogenase-like"/>
    <property type="match status" value="1"/>
</dbReference>
<reference evidence="7 8" key="1">
    <citation type="submission" date="2019-07" db="EMBL/GenBank/DDBJ databases">
        <title>Draft genome assembly of a fouling barnacle, Amphibalanus amphitrite (Darwin, 1854): The first reference genome for Thecostraca.</title>
        <authorList>
            <person name="Kim W."/>
        </authorList>
    </citation>
    <scope>NUCLEOTIDE SEQUENCE [LARGE SCALE GENOMIC DNA]</scope>
    <source>
        <strain evidence="7">SNU_AA5</strain>
        <tissue evidence="7">Soma without cirri and trophi</tissue>
    </source>
</reference>
<gene>
    <name evidence="7" type="primary">Gemin5</name>
    <name evidence="7" type="ORF">FJT64_013829</name>
</gene>
<evidence type="ECO:0000256" key="4">
    <source>
        <dbReference type="SAM" id="MobiDB-lite"/>
    </source>
</evidence>
<dbReference type="InterPro" id="IPR015943">
    <property type="entry name" value="WD40/YVTN_repeat-like_dom_sf"/>
</dbReference>
<feature type="region of interest" description="Disordered" evidence="4">
    <location>
        <begin position="999"/>
        <end position="1075"/>
    </location>
</feature>
<accession>A0A6A4V3S5</accession>
<organism evidence="7 8">
    <name type="scientific">Amphibalanus amphitrite</name>
    <name type="common">Striped barnacle</name>
    <name type="synonym">Balanus amphitrite</name>
    <dbReference type="NCBI Taxonomy" id="1232801"/>
    <lineage>
        <taxon>Eukaryota</taxon>
        <taxon>Metazoa</taxon>
        <taxon>Ecdysozoa</taxon>
        <taxon>Arthropoda</taxon>
        <taxon>Crustacea</taxon>
        <taxon>Multicrustacea</taxon>
        <taxon>Cirripedia</taxon>
        <taxon>Thoracica</taxon>
        <taxon>Thoracicalcarea</taxon>
        <taxon>Balanomorpha</taxon>
        <taxon>Balanoidea</taxon>
        <taxon>Balanidae</taxon>
        <taxon>Amphibalaninae</taxon>
        <taxon>Amphibalanus</taxon>
    </lineage>
</organism>
<feature type="domain" description="Gem-associated protein 5 TPR" evidence="5">
    <location>
        <begin position="743"/>
        <end position="950"/>
    </location>
</feature>
<dbReference type="Pfam" id="PF00400">
    <property type="entry name" value="WD40"/>
    <property type="match status" value="1"/>
</dbReference>
<dbReference type="PROSITE" id="PS50294">
    <property type="entry name" value="WD_REPEATS_REGION"/>
    <property type="match status" value="2"/>
</dbReference>
<dbReference type="Pfam" id="PF23775">
    <property type="entry name" value="Beta-prop_RIG_2nd"/>
    <property type="match status" value="1"/>
</dbReference>
<feature type="compositionally biased region" description="Basic and acidic residues" evidence="4">
    <location>
        <begin position="1007"/>
        <end position="1069"/>
    </location>
</feature>
<keyword evidence="8" id="KW-1185">Reference proteome</keyword>
<dbReference type="InterPro" id="IPR056421">
    <property type="entry name" value="TPR_GEMI5"/>
</dbReference>
<comment type="caution">
    <text evidence="7">The sequence shown here is derived from an EMBL/GenBank/DDBJ whole genome shotgun (WGS) entry which is preliminary data.</text>
</comment>
<evidence type="ECO:0000256" key="3">
    <source>
        <dbReference type="PROSITE-ProRule" id="PRU00221"/>
    </source>
</evidence>
<dbReference type="InterPro" id="IPR020472">
    <property type="entry name" value="WD40_PAC1"/>
</dbReference>
<dbReference type="PANTHER" id="PTHR46362:SF1">
    <property type="entry name" value="GEM-ASSOCIATED PROTEIN 5"/>
    <property type="match status" value="1"/>
</dbReference>
<evidence type="ECO:0000313" key="8">
    <source>
        <dbReference type="Proteomes" id="UP000440578"/>
    </source>
</evidence>
<dbReference type="Pfam" id="PF23774">
    <property type="entry name" value="TPR_GEMI5"/>
    <property type="match status" value="1"/>
</dbReference>
<feature type="repeat" description="WD" evidence="3">
    <location>
        <begin position="227"/>
        <end position="277"/>
    </location>
</feature>
<proteinExistence type="predicted"/>
<keyword evidence="2" id="KW-0677">Repeat</keyword>
<dbReference type="InterPro" id="IPR036322">
    <property type="entry name" value="WD40_repeat_dom_sf"/>
</dbReference>
<feature type="domain" description="Gem-associated protein 5 second beta-propeller" evidence="6">
    <location>
        <begin position="390"/>
        <end position="669"/>
    </location>
</feature>
<dbReference type="OrthoDB" id="7326421at2759"/>
<name>A0A6A4V3S5_AMPAM</name>
<evidence type="ECO:0000259" key="5">
    <source>
        <dbReference type="Pfam" id="PF23774"/>
    </source>
</evidence>